<dbReference type="CDD" id="cd16913">
    <property type="entry name" value="YkuD_like"/>
    <property type="match status" value="1"/>
</dbReference>
<dbReference type="PANTHER" id="PTHR30582">
    <property type="entry name" value="L,D-TRANSPEPTIDASE"/>
    <property type="match status" value="1"/>
</dbReference>
<proteinExistence type="inferred from homology"/>
<feature type="compositionally biased region" description="Pro residues" evidence="10">
    <location>
        <begin position="416"/>
        <end position="427"/>
    </location>
</feature>
<dbReference type="GO" id="GO:0005576">
    <property type="term" value="C:extracellular region"/>
    <property type="evidence" value="ECO:0007669"/>
    <property type="project" value="TreeGrafter"/>
</dbReference>
<comment type="pathway">
    <text evidence="1 9">Cell wall biogenesis; peptidoglycan biosynthesis.</text>
</comment>
<feature type="signal peptide" evidence="11">
    <location>
        <begin position="1"/>
        <end position="24"/>
    </location>
</feature>
<evidence type="ECO:0000256" key="3">
    <source>
        <dbReference type="ARBA" id="ARBA00022676"/>
    </source>
</evidence>
<name>W6M7Q4_9GAMM</name>
<dbReference type="RefSeq" id="WP_071244346.1">
    <property type="nucleotide sequence ID" value="NZ_CBTJ020000088.1"/>
</dbReference>
<keyword evidence="5" id="KW-0378">Hydrolase</keyword>
<keyword evidence="8 9" id="KW-0961">Cell wall biogenesis/degradation</keyword>
<dbReference type="GO" id="GO:0071555">
    <property type="term" value="P:cell wall organization"/>
    <property type="evidence" value="ECO:0007669"/>
    <property type="project" value="UniProtKB-UniRule"/>
</dbReference>
<dbReference type="Gene3D" id="2.40.440.10">
    <property type="entry name" value="L,D-transpeptidase catalytic domain-like"/>
    <property type="match status" value="1"/>
</dbReference>
<keyword evidence="6 9" id="KW-0133">Cell shape</keyword>
<keyword evidence="7 9" id="KW-0573">Peptidoglycan synthesis</keyword>
<dbReference type="UniPathway" id="UPA00219"/>
<feature type="compositionally biased region" description="Polar residues" evidence="10">
    <location>
        <begin position="306"/>
        <end position="322"/>
    </location>
</feature>
<feature type="compositionally biased region" description="Polar residues" evidence="10">
    <location>
        <begin position="364"/>
        <end position="373"/>
    </location>
</feature>
<feature type="compositionally biased region" description="Low complexity" evidence="10">
    <location>
        <begin position="467"/>
        <end position="476"/>
    </location>
</feature>
<gene>
    <name evidence="13" type="ORF">BN873_770039</name>
</gene>
<dbReference type="SUPFAM" id="SSF141523">
    <property type="entry name" value="L,D-transpeptidase catalytic domain-like"/>
    <property type="match status" value="1"/>
</dbReference>
<dbReference type="InterPro" id="IPR005490">
    <property type="entry name" value="LD_TPept_cat_dom"/>
</dbReference>
<dbReference type="AlphaFoldDB" id="W6M7Q4"/>
<dbReference type="OrthoDB" id="9787225at2"/>
<dbReference type="PROSITE" id="PS52029">
    <property type="entry name" value="LD_TPASE"/>
    <property type="match status" value="1"/>
</dbReference>
<dbReference type="Proteomes" id="UP000035760">
    <property type="component" value="Unassembled WGS sequence"/>
</dbReference>
<accession>W6M7Q4</accession>
<dbReference type="EMBL" id="CBTJ020000088">
    <property type="protein sequence ID" value="CDI04006.1"/>
    <property type="molecule type" value="Genomic_DNA"/>
</dbReference>
<dbReference type="Pfam" id="PF03734">
    <property type="entry name" value="YkuD"/>
    <property type="match status" value="1"/>
</dbReference>
<feature type="domain" description="L,D-TPase catalytic" evidence="12">
    <location>
        <begin position="97"/>
        <end position="236"/>
    </location>
</feature>
<evidence type="ECO:0000256" key="5">
    <source>
        <dbReference type="ARBA" id="ARBA00022801"/>
    </source>
</evidence>
<comment type="similarity">
    <text evidence="2">Belongs to the YkuD family.</text>
</comment>
<reference evidence="13" key="2">
    <citation type="submission" date="2014-03" db="EMBL/GenBank/DDBJ databases">
        <title>Candidatus Competibacter-lineage genomes retrieved from metagenomes reveal functional metabolic diversity.</title>
        <authorList>
            <person name="McIlroy S.J."/>
            <person name="Albertsen M."/>
            <person name="Andresen E.K."/>
            <person name="Saunders A.M."/>
            <person name="Kristiansen R."/>
            <person name="Stokholm-Bjerregaard M."/>
            <person name="Nielsen K.L."/>
            <person name="Nielsen P.H."/>
        </authorList>
    </citation>
    <scope>NUCLEOTIDE SEQUENCE</scope>
    <source>
        <strain evidence="13">Run_A_D11</strain>
    </source>
</reference>
<evidence type="ECO:0000256" key="8">
    <source>
        <dbReference type="ARBA" id="ARBA00023316"/>
    </source>
</evidence>
<dbReference type="GO" id="GO:0018104">
    <property type="term" value="P:peptidoglycan-protein cross-linking"/>
    <property type="evidence" value="ECO:0007669"/>
    <property type="project" value="TreeGrafter"/>
</dbReference>
<dbReference type="GO" id="GO:0016757">
    <property type="term" value="F:glycosyltransferase activity"/>
    <property type="evidence" value="ECO:0007669"/>
    <property type="project" value="UniProtKB-KW"/>
</dbReference>
<dbReference type="GO" id="GO:0008360">
    <property type="term" value="P:regulation of cell shape"/>
    <property type="evidence" value="ECO:0007669"/>
    <property type="project" value="UniProtKB-UniRule"/>
</dbReference>
<dbReference type="PANTHER" id="PTHR30582:SF24">
    <property type="entry name" value="L,D-TRANSPEPTIDASE ERFK_SRFK-RELATED"/>
    <property type="match status" value="1"/>
</dbReference>
<keyword evidence="3" id="KW-0328">Glycosyltransferase</keyword>
<evidence type="ECO:0000313" key="13">
    <source>
        <dbReference type="EMBL" id="CDI04006.1"/>
    </source>
</evidence>
<keyword evidence="14" id="KW-1185">Reference proteome</keyword>
<evidence type="ECO:0000256" key="7">
    <source>
        <dbReference type="ARBA" id="ARBA00022984"/>
    </source>
</evidence>
<evidence type="ECO:0000256" key="6">
    <source>
        <dbReference type="ARBA" id="ARBA00022960"/>
    </source>
</evidence>
<dbReference type="STRING" id="1400863.BN873_770039"/>
<keyword evidence="4" id="KW-0808">Transferase</keyword>
<evidence type="ECO:0000256" key="11">
    <source>
        <dbReference type="SAM" id="SignalP"/>
    </source>
</evidence>
<evidence type="ECO:0000259" key="12">
    <source>
        <dbReference type="PROSITE" id="PS52029"/>
    </source>
</evidence>
<dbReference type="GO" id="GO:0071972">
    <property type="term" value="F:peptidoglycan L,D-transpeptidase activity"/>
    <property type="evidence" value="ECO:0007669"/>
    <property type="project" value="TreeGrafter"/>
</dbReference>
<evidence type="ECO:0000256" key="9">
    <source>
        <dbReference type="PROSITE-ProRule" id="PRU01373"/>
    </source>
</evidence>
<evidence type="ECO:0000313" key="14">
    <source>
        <dbReference type="Proteomes" id="UP000035760"/>
    </source>
</evidence>
<comment type="caution">
    <text evidence="13">The sequence shown here is derived from an EMBL/GenBank/DDBJ whole genome shotgun (WGS) entry which is preliminary data.</text>
</comment>
<feature type="active site" description="Proton donor/acceptor" evidence="9">
    <location>
        <position position="196"/>
    </location>
</feature>
<feature type="chain" id="PRO_5004878517" evidence="11">
    <location>
        <begin position="25"/>
        <end position="511"/>
    </location>
</feature>
<keyword evidence="11" id="KW-0732">Signal</keyword>
<organism evidence="13 14">
    <name type="scientific">Candidatus Competibacter denitrificans Run_A_D11</name>
    <dbReference type="NCBI Taxonomy" id="1400863"/>
    <lineage>
        <taxon>Bacteria</taxon>
        <taxon>Pseudomonadati</taxon>
        <taxon>Pseudomonadota</taxon>
        <taxon>Gammaproteobacteria</taxon>
        <taxon>Candidatus Competibacteraceae</taxon>
        <taxon>Candidatus Competibacter</taxon>
    </lineage>
</organism>
<sequence length="511" mass="54207">MPSQSLKHVPWLLLGGMIASTAQATVYSLPPPGTDVIGEVKVVYANKEETFLDIARNNGLGYDEIVHANPGVDRWSPGHGTPIVLPLRHILPDTPREGIVLNIPEMRLYYYPPASAGGERVVHTYPVSIGRMDWKTPLGTTKVIGKEVDPPWRPPASIKAEHAKDGDILPDVVPGGPDNPLGRHAMRLGVPGYLIHGTDKPYGIGMQVTHGCVRMYPEDIEHLFGMVAMGTTVRLIDQPVKVGRLNGELLLEAHEPLEEDESPVKVTPEQVQKAVIAKTGPDMTGVDRAALDAAVDQISGIPVVISGNSSPSPARLTTTLPATGQVPPRPAANYPATANPAPPRPAPSYPAAASQIPAQPTPSYPATASQSPTYPRPAYNNWPATAPSDRPALPANPPRAPSAYSAPTAGYGESPYPHPVAPTPPGAASPAYRPSPTYPNRYAAPYNGAPPAEDYDDLPYPTPPGAAAPGYYRPAPLNAGPYPRYTPPAAVRPSGSRPDTNLQEPPPVNRS</sequence>
<dbReference type="InterPro" id="IPR038063">
    <property type="entry name" value="Transpep_catalytic_dom"/>
</dbReference>
<evidence type="ECO:0000256" key="4">
    <source>
        <dbReference type="ARBA" id="ARBA00022679"/>
    </source>
</evidence>
<evidence type="ECO:0000256" key="1">
    <source>
        <dbReference type="ARBA" id="ARBA00004752"/>
    </source>
</evidence>
<protein>
    <submittedName>
        <fullName evidence="13">ErfK/YbiS/YcfS/YnhG family protein (Modular protein)</fullName>
    </submittedName>
</protein>
<dbReference type="InterPro" id="IPR050979">
    <property type="entry name" value="LD-transpeptidase"/>
</dbReference>
<feature type="compositionally biased region" description="Low complexity" evidence="10">
    <location>
        <begin position="349"/>
        <end position="358"/>
    </location>
</feature>
<reference evidence="13" key="1">
    <citation type="submission" date="2013-07" db="EMBL/GenBank/DDBJ databases">
        <authorList>
            <person name="McIlroy S."/>
        </authorList>
    </citation>
    <scope>NUCLEOTIDE SEQUENCE [LARGE SCALE GENOMIC DNA]</scope>
    <source>
        <strain evidence="13">Run_A_D11</strain>
    </source>
</reference>
<evidence type="ECO:0000256" key="10">
    <source>
        <dbReference type="SAM" id="MobiDB-lite"/>
    </source>
</evidence>
<evidence type="ECO:0000256" key="2">
    <source>
        <dbReference type="ARBA" id="ARBA00005992"/>
    </source>
</evidence>
<feature type="active site" description="Nucleophile" evidence="9">
    <location>
        <position position="212"/>
    </location>
</feature>
<feature type="region of interest" description="Disordered" evidence="10">
    <location>
        <begin position="303"/>
        <end position="511"/>
    </location>
</feature>